<keyword evidence="1" id="KW-1133">Transmembrane helix</keyword>
<sequence length="120" mass="13398">MIPSTHMPLFSYDDAIGVLAAINLLPLPLMPWPPSVLYRRQTRMPRICMGRDTSHALKAQMAAIGIILTAQPSRSFQIRLRFGISAEFTQLKLLNSSKSLREAFTDKIRLCLHCSAGLSD</sequence>
<accession>A0A5C3LQP4</accession>
<organism evidence="2 3">
    <name type="scientific">Crucibulum laeve</name>
    <dbReference type="NCBI Taxonomy" id="68775"/>
    <lineage>
        <taxon>Eukaryota</taxon>
        <taxon>Fungi</taxon>
        <taxon>Dikarya</taxon>
        <taxon>Basidiomycota</taxon>
        <taxon>Agaricomycotina</taxon>
        <taxon>Agaricomycetes</taxon>
        <taxon>Agaricomycetidae</taxon>
        <taxon>Agaricales</taxon>
        <taxon>Agaricineae</taxon>
        <taxon>Nidulariaceae</taxon>
        <taxon>Crucibulum</taxon>
    </lineage>
</organism>
<name>A0A5C3LQP4_9AGAR</name>
<keyword evidence="1" id="KW-0812">Transmembrane</keyword>
<evidence type="ECO:0000256" key="1">
    <source>
        <dbReference type="SAM" id="Phobius"/>
    </source>
</evidence>
<evidence type="ECO:0000313" key="3">
    <source>
        <dbReference type="Proteomes" id="UP000308652"/>
    </source>
</evidence>
<dbReference type="Proteomes" id="UP000308652">
    <property type="component" value="Unassembled WGS sequence"/>
</dbReference>
<reference evidence="2 3" key="1">
    <citation type="journal article" date="2019" name="Nat. Ecol. Evol.">
        <title>Megaphylogeny resolves global patterns of mushroom evolution.</title>
        <authorList>
            <person name="Varga T."/>
            <person name="Krizsan K."/>
            <person name="Foldi C."/>
            <person name="Dima B."/>
            <person name="Sanchez-Garcia M."/>
            <person name="Sanchez-Ramirez S."/>
            <person name="Szollosi G.J."/>
            <person name="Szarkandi J.G."/>
            <person name="Papp V."/>
            <person name="Albert L."/>
            <person name="Andreopoulos W."/>
            <person name="Angelini C."/>
            <person name="Antonin V."/>
            <person name="Barry K.W."/>
            <person name="Bougher N.L."/>
            <person name="Buchanan P."/>
            <person name="Buyck B."/>
            <person name="Bense V."/>
            <person name="Catcheside P."/>
            <person name="Chovatia M."/>
            <person name="Cooper J."/>
            <person name="Damon W."/>
            <person name="Desjardin D."/>
            <person name="Finy P."/>
            <person name="Geml J."/>
            <person name="Haridas S."/>
            <person name="Hughes K."/>
            <person name="Justo A."/>
            <person name="Karasinski D."/>
            <person name="Kautmanova I."/>
            <person name="Kiss B."/>
            <person name="Kocsube S."/>
            <person name="Kotiranta H."/>
            <person name="LaButti K.M."/>
            <person name="Lechner B.E."/>
            <person name="Liimatainen K."/>
            <person name="Lipzen A."/>
            <person name="Lukacs Z."/>
            <person name="Mihaltcheva S."/>
            <person name="Morgado L.N."/>
            <person name="Niskanen T."/>
            <person name="Noordeloos M.E."/>
            <person name="Ohm R.A."/>
            <person name="Ortiz-Santana B."/>
            <person name="Ovrebo C."/>
            <person name="Racz N."/>
            <person name="Riley R."/>
            <person name="Savchenko A."/>
            <person name="Shiryaev A."/>
            <person name="Soop K."/>
            <person name="Spirin V."/>
            <person name="Szebenyi C."/>
            <person name="Tomsovsky M."/>
            <person name="Tulloss R.E."/>
            <person name="Uehling J."/>
            <person name="Grigoriev I.V."/>
            <person name="Vagvolgyi C."/>
            <person name="Papp T."/>
            <person name="Martin F.M."/>
            <person name="Miettinen O."/>
            <person name="Hibbett D.S."/>
            <person name="Nagy L.G."/>
        </authorList>
    </citation>
    <scope>NUCLEOTIDE SEQUENCE [LARGE SCALE GENOMIC DNA]</scope>
    <source>
        <strain evidence="2 3">CBS 166.37</strain>
    </source>
</reference>
<feature type="transmembrane region" description="Helical" evidence="1">
    <location>
        <begin position="15"/>
        <end position="37"/>
    </location>
</feature>
<dbReference type="EMBL" id="ML213623">
    <property type="protein sequence ID" value="TFK35200.1"/>
    <property type="molecule type" value="Genomic_DNA"/>
</dbReference>
<evidence type="ECO:0000313" key="2">
    <source>
        <dbReference type="EMBL" id="TFK35200.1"/>
    </source>
</evidence>
<gene>
    <name evidence="2" type="ORF">BDQ12DRAFT_321886</name>
</gene>
<protein>
    <submittedName>
        <fullName evidence="2">Uncharacterized protein</fullName>
    </submittedName>
</protein>
<proteinExistence type="predicted"/>
<dbReference type="AlphaFoldDB" id="A0A5C3LQP4"/>
<keyword evidence="1" id="KW-0472">Membrane</keyword>
<keyword evidence="3" id="KW-1185">Reference proteome</keyword>